<dbReference type="EMBL" id="NBCO01000008">
    <property type="protein sequence ID" value="ORC90631.1"/>
    <property type="molecule type" value="Genomic_DNA"/>
</dbReference>
<evidence type="ECO:0000313" key="3">
    <source>
        <dbReference type="EMBL" id="ORC90631.1"/>
    </source>
</evidence>
<sequence length="313" mass="36380">MYRESQSQANYKATRKAGEWAVCERQEGEYGHPTMTPQRNYPRLRRRTDSEKKRGSSRKKGKRYAQPMSSRSADASSAMPSARFHSEPESTRYVHVDSDTYLTRVDQMGSTPLPLYTHFKADNRSTSRDELCRANNESECFLQKKYSSEANCEDGEQAYAELTRWEETSEGADYDKAKPKYDAELGPWNASKPKDEHHAKEVEVKIVEYNTDEYEGEDAEDYYLDKLLQTTVQNLKSHIQRQNKKAQTPLGVEQEQEEMICALKRVLEQQDQVIFTLERELEEQDQVISALQMKMETHEQVLYVLMEINDELG</sequence>
<evidence type="ECO:0000256" key="1">
    <source>
        <dbReference type="SAM" id="Coils"/>
    </source>
</evidence>
<feature type="compositionally biased region" description="Basic and acidic residues" evidence="2">
    <location>
        <begin position="16"/>
        <end position="30"/>
    </location>
</feature>
<dbReference type="AlphaFoldDB" id="A0A1X0P1D1"/>
<name>A0A1X0P1D1_9TRYP</name>
<organism evidence="3 4">
    <name type="scientific">Trypanosoma theileri</name>
    <dbReference type="NCBI Taxonomy" id="67003"/>
    <lineage>
        <taxon>Eukaryota</taxon>
        <taxon>Discoba</taxon>
        <taxon>Euglenozoa</taxon>
        <taxon>Kinetoplastea</taxon>
        <taxon>Metakinetoplastina</taxon>
        <taxon>Trypanosomatida</taxon>
        <taxon>Trypanosomatidae</taxon>
        <taxon>Trypanosoma</taxon>
    </lineage>
</organism>
<proteinExistence type="predicted"/>
<dbReference type="VEuPathDB" id="TriTrypDB:TM35_000084290"/>
<gene>
    <name evidence="3" type="ORF">TM35_000084290</name>
</gene>
<reference evidence="3 4" key="1">
    <citation type="submission" date="2017-03" db="EMBL/GenBank/DDBJ databases">
        <title>An alternative strategy for trypanosome survival in the mammalian bloodstream revealed through genome and transcriptome analysis of the ubiquitous bovine parasite Trypanosoma (Megatrypanum) theileri.</title>
        <authorList>
            <person name="Kelly S."/>
            <person name="Ivens A."/>
            <person name="Mott A."/>
            <person name="O'Neill E."/>
            <person name="Emms D."/>
            <person name="Macleod O."/>
            <person name="Voorheis P."/>
            <person name="Matthews J."/>
            <person name="Matthews K."/>
            <person name="Carrington M."/>
        </authorList>
    </citation>
    <scope>NUCLEOTIDE SEQUENCE [LARGE SCALE GENOMIC DNA]</scope>
    <source>
        <strain evidence="3">Edinburgh</strain>
    </source>
</reference>
<evidence type="ECO:0000313" key="4">
    <source>
        <dbReference type="Proteomes" id="UP000192257"/>
    </source>
</evidence>
<dbReference type="Proteomes" id="UP000192257">
    <property type="component" value="Unassembled WGS sequence"/>
</dbReference>
<dbReference type="RefSeq" id="XP_028884697.1">
    <property type="nucleotide sequence ID" value="XM_029024294.1"/>
</dbReference>
<accession>A0A1X0P1D1</accession>
<comment type="caution">
    <text evidence="3">The sequence shown here is derived from an EMBL/GenBank/DDBJ whole genome shotgun (WGS) entry which is preliminary data.</text>
</comment>
<feature type="compositionally biased region" description="Low complexity" evidence="2">
    <location>
        <begin position="67"/>
        <end position="83"/>
    </location>
</feature>
<dbReference type="GeneID" id="39984074"/>
<feature type="region of interest" description="Disordered" evidence="2">
    <location>
        <begin position="1"/>
        <end position="91"/>
    </location>
</feature>
<feature type="compositionally biased region" description="Polar residues" evidence="2">
    <location>
        <begin position="1"/>
        <end position="11"/>
    </location>
</feature>
<evidence type="ECO:0000256" key="2">
    <source>
        <dbReference type="SAM" id="MobiDB-lite"/>
    </source>
</evidence>
<protein>
    <submittedName>
        <fullName evidence="3">Uncharacterized protein</fullName>
    </submittedName>
</protein>
<feature type="coiled-coil region" evidence="1">
    <location>
        <begin position="274"/>
        <end position="301"/>
    </location>
</feature>
<keyword evidence="4" id="KW-1185">Reference proteome</keyword>
<keyword evidence="1" id="KW-0175">Coiled coil</keyword>